<organism evidence="2 3">
    <name type="scientific">Streptosporangium album</name>
    <dbReference type="NCBI Taxonomy" id="47479"/>
    <lineage>
        <taxon>Bacteria</taxon>
        <taxon>Bacillati</taxon>
        <taxon>Actinomycetota</taxon>
        <taxon>Actinomycetes</taxon>
        <taxon>Streptosporangiales</taxon>
        <taxon>Streptosporangiaceae</taxon>
        <taxon>Streptosporangium</taxon>
    </lineage>
</organism>
<proteinExistence type="predicted"/>
<evidence type="ECO:0000256" key="1">
    <source>
        <dbReference type="SAM" id="Phobius"/>
    </source>
</evidence>
<feature type="transmembrane region" description="Helical" evidence="1">
    <location>
        <begin position="28"/>
        <end position="50"/>
    </location>
</feature>
<dbReference type="EMBL" id="JACHJU010000001">
    <property type="protein sequence ID" value="MBB4938361.1"/>
    <property type="molecule type" value="Genomic_DNA"/>
</dbReference>
<dbReference type="RefSeq" id="WP_184754548.1">
    <property type="nucleotide sequence ID" value="NZ_BAABEK010000045.1"/>
</dbReference>
<keyword evidence="1" id="KW-0472">Membrane</keyword>
<feature type="transmembrane region" description="Helical" evidence="1">
    <location>
        <begin position="62"/>
        <end position="84"/>
    </location>
</feature>
<name>A0A7W7RUB3_9ACTN</name>
<keyword evidence="1" id="KW-0812">Transmembrane</keyword>
<keyword evidence="1" id="KW-1133">Transmembrane helix</keyword>
<dbReference type="AlphaFoldDB" id="A0A7W7RUB3"/>
<gene>
    <name evidence="2" type="ORF">FHR32_002666</name>
</gene>
<evidence type="ECO:0000313" key="2">
    <source>
        <dbReference type="EMBL" id="MBB4938361.1"/>
    </source>
</evidence>
<comment type="caution">
    <text evidence="2">The sequence shown here is derived from an EMBL/GenBank/DDBJ whole genome shotgun (WGS) entry which is preliminary data.</text>
</comment>
<accession>A0A7W7RUB3</accession>
<protein>
    <submittedName>
        <fullName evidence="2">Uncharacterized protein</fullName>
    </submittedName>
</protein>
<evidence type="ECO:0000313" key="3">
    <source>
        <dbReference type="Proteomes" id="UP000534286"/>
    </source>
</evidence>
<sequence>MSLFGDACALTAAALAAAAIQARVPARTWLALVTIASCTPFSIWMIFSGWESGTVDAYSTAGLLAWLAGGVGVGASVLVGWAGAGETMERPA</sequence>
<keyword evidence="3" id="KW-1185">Reference proteome</keyword>
<reference evidence="2 3" key="1">
    <citation type="submission" date="2020-08" db="EMBL/GenBank/DDBJ databases">
        <title>Sequencing the genomes of 1000 actinobacteria strains.</title>
        <authorList>
            <person name="Klenk H.-P."/>
        </authorList>
    </citation>
    <scope>NUCLEOTIDE SEQUENCE [LARGE SCALE GENOMIC DNA]</scope>
    <source>
        <strain evidence="2 3">DSM 43023</strain>
    </source>
</reference>
<dbReference type="Proteomes" id="UP000534286">
    <property type="component" value="Unassembled WGS sequence"/>
</dbReference>